<gene>
    <name evidence="2" type="ORF">AVEN_27283_1</name>
</gene>
<organism evidence="2 3">
    <name type="scientific">Araneus ventricosus</name>
    <name type="common">Orbweaver spider</name>
    <name type="synonym">Epeira ventricosa</name>
    <dbReference type="NCBI Taxonomy" id="182803"/>
    <lineage>
        <taxon>Eukaryota</taxon>
        <taxon>Metazoa</taxon>
        <taxon>Ecdysozoa</taxon>
        <taxon>Arthropoda</taxon>
        <taxon>Chelicerata</taxon>
        <taxon>Arachnida</taxon>
        <taxon>Araneae</taxon>
        <taxon>Araneomorphae</taxon>
        <taxon>Entelegynae</taxon>
        <taxon>Araneoidea</taxon>
        <taxon>Araneidae</taxon>
        <taxon>Araneus</taxon>
    </lineage>
</organism>
<accession>A0A4Y2JZK4</accession>
<comment type="caution">
    <text evidence="2">The sequence shown here is derived from an EMBL/GenBank/DDBJ whole genome shotgun (WGS) entry which is preliminary data.</text>
</comment>
<feature type="region of interest" description="Disordered" evidence="1">
    <location>
        <begin position="58"/>
        <end position="95"/>
    </location>
</feature>
<sequence length="95" mass="10486">MVPTEMISFDSQIDCPFQQADDPKSSSLFDADNLTSAGLVLTILTSHFEATRGPFWDGPRNFEQRSDDARTTPELACPSPNFPTTPTGRRLTTYG</sequence>
<evidence type="ECO:0000313" key="3">
    <source>
        <dbReference type="Proteomes" id="UP000499080"/>
    </source>
</evidence>
<dbReference type="EMBL" id="BGPR01004079">
    <property type="protein sequence ID" value="GBM95671.1"/>
    <property type="molecule type" value="Genomic_DNA"/>
</dbReference>
<keyword evidence="3" id="KW-1185">Reference proteome</keyword>
<reference evidence="2 3" key="1">
    <citation type="journal article" date="2019" name="Sci. Rep.">
        <title>Orb-weaving spider Araneus ventricosus genome elucidates the spidroin gene catalogue.</title>
        <authorList>
            <person name="Kono N."/>
            <person name="Nakamura H."/>
            <person name="Ohtoshi R."/>
            <person name="Moran D.A.P."/>
            <person name="Shinohara A."/>
            <person name="Yoshida Y."/>
            <person name="Fujiwara M."/>
            <person name="Mori M."/>
            <person name="Tomita M."/>
            <person name="Arakawa K."/>
        </authorList>
    </citation>
    <scope>NUCLEOTIDE SEQUENCE [LARGE SCALE GENOMIC DNA]</scope>
</reference>
<dbReference type="AlphaFoldDB" id="A0A4Y2JZK4"/>
<feature type="compositionally biased region" description="Basic and acidic residues" evidence="1">
    <location>
        <begin position="60"/>
        <end position="71"/>
    </location>
</feature>
<evidence type="ECO:0000313" key="2">
    <source>
        <dbReference type="EMBL" id="GBM95671.1"/>
    </source>
</evidence>
<protein>
    <submittedName>
        <fullName evidence="2">Uncharacterized protein</fullName>
    </submittedName>
</protein>
<evidence type="ECO:0000256" key="1">
    <source>
        <dbReference type="SAM" id="MobiDB-lite"/>
    </source>
</evidence>
<name>A0A4Y2JZK4_ARAVE</name>
<proteinExistence type="predicted"/>
<dbReference type="Proteomes" id="UP000499080">
    <property type="component" value="Unassembled WGS sequence"/>
</dbReference>